<proteinExistence type="predicted"/>
<organism evidence="2 3">
    <name type="scientific">Mycena metata</name>
    <dbReference type="NCBI Taxonomy" id="1033252"/>
    <lineage>
        <taxon>Eukaryota</taxon>
        <taxon>Fungi</taxon>
        <taxon>Dikarya</taxon>
        <taxon>Basidiomycota</taxon>
        <taxon>Agaricomycotina</taxon>
        <taxon>Agaricomycetes</taxon>
        <taxon>Agaricomycetidae</taxon>
        <taxon>Agaricales</taxon>
        <taxon>Marasmiineae</taxon>
        <taxon>Mycenaceae</taxon>
        <taxon>Mycena</taxon>
    </lineage>
</organism>
<dbReference type="EMBL" id="JARKIB010000077">
    <property type="protein sequence ID" value="KAJ7747276.1"/>
    <property type="molecule type" value="Genomic_DNA"/>
</dbReference>
<sequence length="147" mass="16860">MASEEQEAQTNAPAENPLGTNGLRAKEQDELKRRNNVWFSGLSNEGKQSMHQLLRTPQNETNHIGSMKWDTFLKLMREMGFDYDPSMNDGHHSGLRFDPPDPRDVSITFYRPHPDPTITPIMLREFAKKLKKNYGWSDADVLLATTN</sequence>
<dbReference type="PANTHER" id="PTHR40788:SF1">
    <property type="entry name" value="IPA PROTEIN"/>
    <property type="match status" value="1"/>
</dbReference>
<dbReference type="PANTHER" id="PTHR40788">
    <property type="entry name" value="CLR5 DOMAIN-CONTAINING PROTEIN-RELATED"/>
    <property type="match status" value="1"/>
</dbReference>
<reference evidence="2" key="1">
    <citation type="submission" date="2023-03" db="EMBL/GenBank/DDBJ databases">
        <title>Massive genome expansion in bonnet fungi (Mycena s.s.) driven by repeated elements and novel gene families across ecological guilds.</title>
        <authorList>
            <consortium name="Lawrence Berkeley National Laboratory"/>
            <person name="Harder C.B."/>
            <person name="Miyauchi S."/>
            <person name="Viragh M."/>
            <person name="Kuo A."/>
            <person name="Thoen E."/>
            <person name="Andreopoulos B."/>
            <person name="Lu D."/>
            <person name="Skrede I."/>
            <person name="Drula E."/>
            <person name="Henrissat B."/>
            <person name="Morin E."/>
            <person name="Kohler A."/>
            <person name="Barry K."/>
            <person name="LaButti K."/>
            <person name="Morin E."/>
            <person name="Salamov A."/>
            <person name="Lipzen A."/>
            <person name="Mereny Z."/>
            <person name="Hegedus B."/>
            <person name="Baldrian P."/>
            <person name="Stursova M."/>
            <person name="Weitz H."/>
            <person name="Taylor A."/>
            <person name="Grigoriev I.V."/>
            <person name="Nagy L.G."/>
            <person name="Martin F."/>
            <person name="Kauserud H."/>
        </authorList>
    </citation>
    <scope>NUCLEOTIDE SEQUENCE</scope>
    <source>
        <strain evidence="2">CBHHK182m</strain>
    </source>
</reference>
<dbReference type="AlphaFoldDB" id="A0AAD7N697"/>
<gene>
    <name evidence="2" type="ORF">B0H16DRAFT_1555384</name>
</gene>
<comment type="caution">
    <text evidence="2">The sequence shown here is derived from an EMBL/GenBank/DDBJ whole genome shotgun (WGS) entry which is preliminary data.</text>
</comment>
<keyword evidence="3" id="KW-1185">Reference proteome</keyword>
<dbReference type="Proteomes" id="UP001215598">
    <property type="component" value="Unassembled WGS sequence"/>
</dbReference>
<protein>
    <submittedName>
        <fullName evidence="2">Uncharacterized protein</fullName>
    </submittedName>
</protein>
<evidence type="ECO:0000313" key="2">
    <source>
        <dbReference type="EMBL" id="KAJ7747276.1"/>
    </source>
</evidence>
<feature type="region of interest" description="Disordered" evidence="1">
    <location>
        <begin position="1"/>
        <end position="29"/>
    </location>
</feature>
<evidence type="ECO:0000256" key="1">
    <source>
        <dbReference type="SAM" id="MobiDB-lite"/>
    </source>
</evidence>
<name>A0AAD7N697_9AGAR</name>
<accession>A0AAD7N697</accession>
<evidence type="ECO:0000313" key="3">
    <source>
        <dbReference type="Proteomes" id="UP001215598"/>
    </source>
</evidence>